<dbReference type="InterPro" id="IPR019051">
    <property type="entry name" value="Trp_biosyn_TM_oprn/chp"/>
</dbReference>
<dbReference type="AlphaFoldDB" id="A0A840NSV0"/>
<comment type="caution">
    <text evidence="3">The sequence shown here is derived from an EMBL/GenBank/DDBJ whole genome shotgun (WGS) entry which is preliminary data.</text>
</comment>
<keyword evidence="4" id="KW-1185">Reference proteome</keyword>
<evidence type="ECO:0000256" key="2">
    <source>
        <dbReference type="SAM" id="Phobius"/>
    </source>
</evidence>
<evidence type="ECO:0000256" key="1">
    <source>
        <dbReference type="SAM" id="MobiDB-lite"/>
    </source>
</evidence>
<sequence>MRGGAGPWVLACAAGAGLALLASGREWATVASGTAGPHGQIAVTGGELSAGASTLALAGGAAALAVLAARGVWRRVLAVALALCGAGVAAAACSAALSGSAALDAAAAKGVIAGDAVRVAVAWPWPAAAVAGGLVLVAAGVVAVIRGGRWRGMSDRYERPGTRTASAGAARSGAPASARELWDAIDQGADPTLDGDPAPGRSEK</sequence>
<dbReference type="Pfam" id="PF09534">
    <property type="entry name" value="Trp_oprn_chp"/>
    <property type="match status" value="1"/>
</dbReference>
<reference evidence="3 4" key="1">
    <citation type="submission" date="2020-08" db="EMBL/GenBank/DDBJ databases">
        <title>Genomic Encyclopedia of Type Strains, Phase IV (KMG-IV): sequencing the most valuable type-strain genomes for metagenomic binning, comparative biology and taxonomic classification.</title>
        <authorList>
            <person name="Goeker M."/>
        </authorList>
    </citation>
    <scope>NUCLEOTIDE SEQUENCE [LARGE SCALE GENOMIC DNA]</scope>
    <source>
        <strain evidence="3 4">DSM 45615</strain>
    </source>
</reference>
<proteinExistence type="predicted"/>
<feature type="region of interest" description="Disordered" evidence="1">
    <location>
        <begin position="155"/>
        <end position="204"/>
    </location>
</feature>
<evidence type="ECO:0000313" key="3">
    <source>
        <dbReference type="EMBL" id="MBB5131764.1"/>
    </source>
</evidence>
<protein>
    <submittedName>
        <fullName evidence="3">Putative membrane protein (TIGR02234 family)</fullName>
    </submittedName>
</protein>
<keyword evidence="2" id="KW-0812">Transmembrane</keyword>
<name>A0A840NSV0_9ACTN</name>
<keyword evidence="2" id="KW-0472">Membrane</keyword>
<evidence type="ECO:0000313" key="4">
    <source>
        <dbReference type="Proteomes" id="UP000578449"/>
    </source>
</evidence>
<feature type="transmembrane region" description="Helical" evidence="2">
    <location>
        <begin position="76"/>
        <end position="103"/>
    </location>
</feature>
<organism evidence="3 4">
    <name type="scientific">Thermocatellispora tengchongensis</name>
    <dbReference type="NCBI Taxonomy" id="1073253"/>
    <lineage>
        <taxon>Bacteria</taxon>
        <taxon>Bacillati</taxon>
        <taxon>Actinomycetota</taxon>
        <taxon>Actinomycetes</taxon>
        <taxon>Streptosporangiales</taxon>
        <taxon>Streptosporangiaceae</taxon>
        <taxon>Thermocatellispora</taxon>
    </lineage>
</organism>
<feature type="transmembrane region" description="Helical" evidence="2">
    <location>
        <begin position="48"/>
        <end position="69"/>
    </location>
</feature>
<gene>
    <name evidence="3" type="ORF">HNP84_001477</name>
</gene>
<keyword evidence="2" id="KW-1133">Transmembrane helix</keyword>
<feature type="transmembrane region" description="Helical" evidence="2">
    <location>
        <begin position="123"/>
        <end position="145"/>
    </location>
</feature>
<dbReference type="Proteomes" id="UP000578449">
    <property type="component" value="Unassembled WGS sequence"/>
</dbReference>
<dbReference type="EMBL" id="JACHGN010000003">
    <property type="protein sequence ID" value="MBB5131764.1"/>
    <property type="molecule type" value="Genomic_DNA"/>
</dbReference>
<accession>A0A840NSV0</accession>
<dbReference type="RefSeq" id="WP_185048607.1">
    <property type="nucleotide sequence ID" value="NZ_BAABIX010000009.1"/>
</dbReference>
<feature type="compositionally biased region" description="Low complexity" evidence="1">
    <location>
        <begin position="162"/>
        <end position="179"/>
    </location>
</feature>